<protein>
    <submittedName>
        <fullName evidence="1">Uncharacterized protein</fullName>
    </submittedName>
</protein>
<dbReference type="EMBL" id="GBXM01103926">
    <property type="protein sequence ID" value="JAH04651.1"/>
    <property type="molecule type" value="Transcribed_RNA"/>
</dbReference>
<sequence length="34" mass="4192">MTIVPPSQKKKRKFFYLDSWRGGDMFFSRKRYCS</sequence>
<dbReference type="AlphaFoldDB" id="A0A0E9PJ56"/>
<proteinExistence type="predicted"/>
<accession>A0A0E9PJ56</accession>
<evidence type="ECO:0000313" key="1">
    <source>
        <dbReference type="EMBL" id="JAH04651.1"/>
    </source>
</evidence>
<organism evidence="1">
    <name type="scientific">Anguilla anguilla</name>
    <name type="common">European freshwater eel</name>
    <name type="synonym">Muraena anguilla</name>
    <dbReference type="NCBI Taxonomy" id="7936"/>
    <lineage>
        <taxon>Eukaryota</taxon>
        <taxon>Metazoa</taxon>
        <taxon>Chordata</taxon>
        <taxon>Craniata</taxon>
        <taxon>Vertebrata</taxon>
        <taxon>Euteleostomi</taxon>
        <taxon>Actinopterygii</taxon>
        <taxon>Neopterygii</taxon>
        <taxon>Teleostei</taxon>
        <taxon>Anguilliformes</taxon>
        <taxon>Anguillidae</taxon>
        <taxon>Anguilla</taxon>
    </lineage>
</organism>
<name>A0A0E9PJ56_ANGAN</name>
<reference evidence="1" key="1">
    <citation type="submission" date="2014-11" db="EMBL/GenBank/DDBJ databases">
        <authorList>
            <person name="Amaro Gonzalez C."/>
        </authorList>
    </citation>
    <scope>NUCLEOTIDE SEQUENCE</scope>
</reference>
<reference evidence="1" key="2">
    <citation type="journal article" date="2015" name="Fish Shellfish Immunol.">
        <title>Early steps in the European eel (Anguilla anguilla)-Vibrio vulnificus interaction in the gills: Role of the RtxA13 toxin.</title>
        <authorList>
            <person name="Callol A."/>
            <person name="Pajuelo D."/>
            <person name="Ebbesson L."/>
            <person name="Teles M."/>
            <person name="MacKenzie S."/>
            <person name="Amaro C."/>
        </authorList>
    </citation>
    <scope>NUCLEOTIDE SEQUENCE</scope>
</reference>